<dbReference type="GO" id="GO:0005507">
    <property type="term" value="F:copper ion binding"/>
    <property type="evidence" value="ECO:0007669"/>
    <property type="project" value="InterPro"/>
</dbReference>
<dbReference type="Gene3D" id="3.90.430.10">
    <property type="entry name" value="Copper fist DNA-binding domain"/>
    <property type="match status" value="1"/>
</dbReference>
<evidence type="ECO:0000259" key="9">
    <source>
        <dbReference type="PROSITE" id="PS50073"/>
    </source>
</evidence>
<evidence type="ECO:0000256" key="6">
    <source>
        <dbReference type="ARBA" id="ARBA00023163"/>
    </source>
</evidence>
<feature type="domain" description="Copper-fist" evidence="9">
    <location>
        <begin position="11"/>
        <end position="43"/>
    </location>
</feature>
<dbReference type="Proteomes" id="UP000800038">
    <property type="component" value="Unassembled WGS sequence"/>
</dbReference>
<gene>
    <name evidence="10" type="ORF">EJ02DRAFT_13142</name>
</gene>
<dbReference type="GO" id="GO:0006878">
    <property type="term" value="P:intracellular copper ion homeostasis"/>
    <property type="evidence" value="ECO:0007669"/>
    <property type="project" value="TreeGrafter"/>
</dbReference>
<sequence>MWAEVHGERKKVACGPCIRGHRSSKCDHRDRVLIEVRKPGRPLSDCPHPSGSCACDRVVINYTIPKSSECACPSATIVGNIRIQKSRRKSTAVNSSSLEKAIRAGLDAETDTSSFTHTPSETSGSNTASLPSSASSTPRLLPVQSAGVSSYSQPKPAPEPVQKKSCCSGPSNQGSALSNIQSNAMQKKSCCSGPSNQGSAFSNVQSNAMQKKSCCSGPSNQGSALSNVHSNAMQQYGQQYKFPAQPQPGFPQYQNFDPHMARPTTLPYNLGAPIYNHSAAAYHQPAAVPMSPLSRGPMSPHGAGAHIGQRPPEHNCHCGESCSCFGCAAHPNNATMMEYVRAMARYQHTGDFGGMAPPLYDMPTYPHQPGFGAEAAQPMNFNYIQQGMPTLSQTAMNFQASLDMSALSNVSTAMPGSWQQPPYSDPINFTMPTPAQNHLPSKLEHYEATPAADSPGDGKEEETPTLSPSSYFWNEMSLPGCSDATGTCQCGEGCACVGCITHGGHTGVHLESPATTENNAFPDFSADAGLNLDGTTDYMGFNARQT</sequence>
<evidence type="ECO:0000256" key="7">
    <source>
        <dbReference type="ARBA" id="ARBA00023242"/>
    </source>
</evidence>
<dbReference type="SMART" id="SM00412">
    <property type="entry name" value="Cu_FIST"/>
    <property type="match status" value="1"/>
</dbReference>
<dbReference type="GO" id="GO:0045944">
    <property type="term" value="P:positive regulation of transcription by RNA polymerase II"/>
    <property type="evidence" value="ECO:0007669"/>
    <property type="project" value="TreeGrafter"/>
</dbReference>
<dbReference type="InterPro" id="IPR051763">
    <property type="entry name" value="Copper_Homeo_Regul"/>
</dbReference>
<organism evidence="10 11">
    <name type="scientific">Clathrospora elynae</name>
    <dbReference type="NCBI Taxonomy" id="706981"/>
    <lineage>
        <taxon>Eukaryota</taxon>
        <taxon>Fungi</taxon>
        <taxon>Dikarya</taxon>
        <taxon>Ascomycota</taxon>
        <taxon>Pezizomycotina</taxon>
        <taxon>Dothideomycetes</taxon>
        <taxon>Pleosporomycetidae</taxon>
        <taxon>Pleosporales</taxon>
        <taxon>Diademaceae</taxon>
        <taxon>Clathrospora</taxon>
    </lineage>
</organism>
<dbReference type="InterPro" id="IPR001083">
    <property type="entry name" value="Cu_fist_DNA-bd_dom"/>
</dbReference>
<dbReference type="InterPro" id="IPR036395">
    <property type="entry name" value="Cu_fist_DNA-bd_dom_sf"/>
</dbReference>
<dbReference type="GO" id="GO:0000981">
    <property type="term" value="F:DNA-binding transcription factor activity, RNA polymerase II-specific"/>
    <property type="evidence" value="ECO:0007669"/>
    <property type="project" value="TreeGrafter"/>
</dbReference>
<keyword evidence="7" id="KW-0539">Nucleus</keyword>
<dbReference type="SMART" id="SM01090">
    <property type="entry name" value="Copper-fist"/>
    <property type="match status" value="1"/>
</dbReference>
<reference evidence="10" key="1">
    <citation type="journal article" date="2020" name="Stud. Mycol.">
        <title>101 Dothideomycetes genomes: a test case for predicting lifestyles and emergence of pathogens.</title>
        <authorList>
            <person name="Haridas S."/>
            <person name="Albert R."/>
            <person name="Binder M."/>
            <person name="Bloem J."/>
            <person name="Labutti K."/>
            <person name="Salamov A."/>
            <person name="Andreopoulos B."/>
            <person name="Baker S."/>
            <person name="Barry K."/>
            <person name="Bills G."/>
            <person name="Bluhm B."/>
            <person name="Cannon C."/>
            <person name="Castanera R."/>
            <person name="Culley D."/>
            <person name="Daum C."/>
            <person name="Ezra D."/>
            <person name="Gonzalez J."/>
            <person name="Henrissat B."/>
            <person name="Kuo A."/>
            <person name="Liang C."/>
            <person name="Lipzen A."/>
            <person name="Lutzoni F."/>
            <person name="Magnuson J."/>
            <person name="Mondo S."/>
            <person name="Nolan M."/>
            <person name="Ohm R."/>
            <person name="Pangilinan J."/>
            <person name="Park H.-J."/>
            <person name="Ramirez L."/>
            <person name="Alfaro M."/>
            <person name="Sun H."/>
            <person name="Tritt A."/>
            <person name="Yoshinaga Y."/>
            <person name="Zwiers L.-H."/>
            <person name="Turgeon B."/>
            <person name="Goodwin S."/>
            <person name="Spatafora J."/>
            <person name="Crous P."/>
            <person name="Grigoriev I."/>
        </authorList>
    </citation>
    <scope>NUCLEOTIDE SEQUENCE</scope>
    <source>
        <strain evidence="10">CBS 161.51</strain>
    </source>
</reference>
<evidence type="ECO:0000313" key="10">
    <source>
        <dbReference type="EMBL" id="KAF1945902.1"/>
    </source>
</evidence>
<evidence type="ECO:0000256" key="3">
    <source>
        <dbReference type="ARBA" id="ARBA00022833"/>
    </source>
</evidence>
<evidence type="ECO:0000256" key="8">
    <source>
        <dbReference type="SAM" id="MobiDB-lite"/>
    </source>
</evidence>
<evidence type="ECO:0000256" key="1">
    <source>
        <dbReference type="ARBA" id="ARBA00004123"/>
    </source>
</evidence>
<keyword evidence="4" id="KW-0186">Copper</keyword>
<dbReference type="EMBL" id="ML976006">
    <property type="protein sequence ID" value="KAF1945902.1"/>
    <property type="molecule type" value="Genomic_DNA"/>
</dbReference>
<dbReference type="FunFam" id="3.90.430.10:FF:000001">
    <property type="entry name" value="Copper fist DNA-binding protein"/>
    <property type="match status" value="1"/>
</dbReference>
<evidence type="ECO:0000313" key="11">
    <source>
        <dbReference type="Proteomes" id="UP000800038"/>
    </source>
</evidence>
<protein>
    <recommendedName>
        <fullName evidence="9">Copper-fist domain-containing protein</fullName>
    </recommendedName>
</protein>
<dbReference type="AlphaFoldDB" id="A0A6A5T1U3"/>
<keyword evidence="5" id="KW-0805">Transcription regulation</keyword>
<comment type="subcellular location">
    <subcellularLocation>
        <location evidence="1">Nucleus</location>
    </subcellularLocation>
</comment>
<dbReference type="SUPFAM" id="SSF57879">
    <property type="entry name" value="Zinc domain conserved in yeast copper-regulated transcription factors"/>
    <property type="match status" value="1"/>
</dbReference>
<name>A0A6A5T1U3_9PLEO</name>
<evidence type="ECO:0000256" key="4">
    <source>
        <dbReference type="ARBA" id="ARBA00023008"/>
    </source>
</evidence>
<dbReference type="PRINTS" id="PR00617">
    <property type="entry name" value="COPPERFIST"/>
</dbReference>
<evidence type="ECO:0000256" key="5">
    <source>
        <dbReference type="ARBA" id="ARBA00023015"/>
    </source>
</evidence>
<feature type="region of interest" description="Disordered" evidence="8">
    <location>
        <begin position="448"/>
        <end position="467"/>
    </location>
</feature>
<keyword evidence="2" id="KW-0479">Metal-binding</keyword>
<evidence type="ECO:0000256" key="2">
    <source>
        <dbReference type="ARBA" id="ARBA00022723"/>
    </source>
</evidence>
<dbReference type="PROSITE" id="PS50073">
    <property type="entry name" value="COPPER_FIST_2"/>
    <property type="match status" value="1"/>
</dbReference>
<dbReference type="Pfam" id="PF00649">
    <property type="entry name" value="Copper-fist"/>
    <property type="match status" value="1"/>
</dbReference>
<keyword evidence="3" id="KW-0862">Zinc</keyword>
<keyword evidence="6" id="KW-0804">Transcription</keyword>
<dbReference type="GO" id="GO:0000978">
    <property type="term" value="F:RNA polymerase II cis-regulatory region sequence-specific DNA binding"/>
    <property type="evidence" value="ECO:0007669"/>
    <property type="project" value="TreeGrafter"/>
</dbReference>
<dbReference type="PANTHER" id="PTHR28088">
    <property type="entry name" value="TRANSCRIPTIONAL ACTIVATOR HAA1-RELATED"/>
    <property type="match status" value="1"/>
</dbReference>
<proteinExistence type="predicted"/>
<dbReference type="PANTHER" id="PTHR28088:SF5">
    <property type="entry name" value="TRANSCRIPTIONAL ACTIVATOR HAA1-RELATED"/>
    <property type="match status" value="1"/>
</dbReference>
<feature type="region of interest" description="Disordered" evidence="8">
    <location>
        <begin position="108"/>
        <end position="168"/>
    </location>
</feature>
<feature type="compositionally biased region" description="Polar residues" evidence="8">
    <location>
        <begin position="111"/>
        <end position="121"/>
    </location>
</feature>
<accession>A0A6A5T1U3</accession>
<keyword evidence="11" id="KW-1185">Reference proteome</keyword>
<dbReference type="GO" id="GO:0005634">
    <property type="term" value="C:nucleus"/>
    <property type="evidence" value="ECO:0007669"/>
    <property type="project" value="UniProtKB-SubCell"/>
</dbReference>
<feature type="compositionally biased region" description="Low complexity" evidence="8">
    <location>
        <begin position="122"/>
        <end position="142"/>
    </location>
</feature>
<dbReference type="OrthoDB" id="5600085at2759"/>
<dbReference type="GO" id="GO:0006879">
    <property type="term" value="P:intracellular iron ion homeostasis"/>
    <property type="evidence" value="ECO:0007669"/>
    <property type="project" value="TreeGrafter"/>
</dbReference>